<comment type="subunit">
    <text evidence="2">Homodimer.</text>
</comment>
<evidence type="ECO:0000256" key="2">
    <source>
        <dbReference type="ARBA" id="ARBA00011738"/>
    </source>
</evidence>
<dbReference type="InterPro" id="IPR052433">
    <property type="entry name" value="X-Pro_dipept-like"/>
</dbReference>
<evidence type="ECO:0000313" key="17">
    <source>
        <dbReference type="EMBL" id="GMI40589.1"/>
    </source>
</evidence>
<dbReference type="Pfam" id="PF05195">
    <property type="entry name" value="AMP_N"/>
    <property type="match status" value="1"/>
</dbReference>
<comment type="similarity">
    <text evidence="9">Belongs to the peptidase M24B family. Eukaryotic-type prolidase subfamily.</text>
</comment>
<evidence type="ECO:0000256" key="10">
    <source>
        <dbReference type="ARBA" id="ARBA00044051"/>
    </source>
</evidence>
<sequence length="499" mass="55501">MAAFSLGLNSFVVPMSMHAENRSRLTSSLSTQNAIILFEGGSAKERNDTDHELLFRQESYFQYLFGVKEPGFWGAIHVQSNKSVLFCPRLPAEYQVWMGNITTPAQFKEMYEVDEVLYVDEMESWLAEQEASTLLLLEGKNSDSGSMFVPPKLPNPPANLTVDTSILFPILANQRVYKTDAELALMKHVSKVTSLSHVATMRTIKPGMMEYQAEATFHHYAYFNYGCRNFAYTAICACGPDPAVLHYGHAGAPNDRKINDGDMALMDMGAEYHCYASDITCSWPVNGRFTDSQKIIYGGVLEAQRKVYEILKPGTSWVDCHRAAEKAILAAMVSLGVLRMIEGVTLDEMVEMRLGGVFMPHGLGHFIGLDTHDVGGYLPKFPERPKGPGLKSLRTARTLDKGMCLTVEPGCYFIDYTIDNALADPSLARFIVPSEIDKYRGTGGVRLEDVLAITGDGFVNYTVAPRGIDEVEMVMGKGGKWPPVEDKYPELRREDLLTM</sequence>
<accession>A0A9W7GD24</accession>
<evidence type="ECO:0000256" key="9">
    <source>
        <dbReference type="ARBA" id="ARBA00043990"/>
    </source>
</evidence>
<dbReference type="Gene3D" id="3.90.230.10">
    <property type="entry name" value="Creatinase/methionine aminopeptidase superfamily"/>
    <property type="match status" value="1"/>
</dbReference>
<dbReference type="InterPro" id="IPR000994">
    <property type="entry name" value="Pept_M24"/>
</dbReference>
<gene>
    <name evidence="17" type="ORF">TrCOL_g7868</name>
</gene>
<evidence type="ECO:0000256" key="6">
    <source>
        <dbReference type="ARBA" id="ARBA00022997"/>
    </source>
</evidence>
<keyword evidence="6" id="KW-0224">Dipeptidase</keyword>
<dbReference type="AlphaFoldDB" id="A0A9W7GD24"/>
<proteinExistence type="inferred from homology"/>
<comment type="cofactor">
    <cofactor evidence="1">
        <name>Mn(2+)</name>
        <dbReference type="ChEBI" id="CHEBI:29035"/>
    </cofactor>
</comment>
<comment type="catalytic activity">
    <reaction evidence="15">
        <text>Xaa-L-Pro dipeptide + H2O = an L-alpha-amino acid + L-proline</text>
        <dbReference type="Rhea" id="RHEA:76407"/>
        <dbReference type="ChEBI" id="CHEBI:15377"/>
        <dbReference type="ChEBI" id="CHEBI:59869"/>
        <dbReference type="ChEBI" id="CHEBI:60039"/>
        <dbReference type="ChEBI" id="CHEBI:195196"/>
        <dbReference type="EC" id="3.4.13.9"/>
    </reaction>
</comment>
<dbReference type="SUPFAM" id="SSF53092">
    <property type="entry name" value="Creatinase/prolidase N-terminal domain"/>
    <property type="match status" value="1"/>
</dbReference>
<dbReference type="EC" id="3.4.13.9" evidence="10"/>
<evidence type="ECO:0000256" key="4">
    <source>
        <dbReference type="ARBA" id="ARBA00022723"/>
    </source>
</evidence>
<evidence type="ECO:0000256" key="3">
    <source>
        <dbReference type="ARBA" id="ARBA00022670"/>
    </source>
</evidence>
<evidence type="ECO:0000259" key="16">
    <source>
        <dbReference type="SMART" id="SM01011"/>
    </source>
</evidence>
<dbReference type="Pfam" id="PF00557">
    <property type="entry name" value="Peptidase_M24"/>
    <property type="match status" value="1"/>
</dbReference>
<evidence type="ECO:0000313" key="18">
    <source>
        <dbReference type="Proteomes" id="UP001165065"/>
    </source>
</evidence>
<dbReference type="CDD" id="cd01087">
    <property type="entry name" value="Prolidase"/>
    <property type="match status" value="1"/>
</dbReference>
<feature type="domain" description="Aminopeptidase P N-terminal" evidence="16">
    <location>
        <begin position="13"/>
        <end position="145"/>
    </location>
</feature>
<dbReference type="SUPFAM" id="SSF55920">
    <property type="entry name" value="Creatinase/aminopeptidase"/>
    <property type="match status" value="1"/>
</dbReference>
<dbReference type="Gene3D" id="3.40.350.10">
    <property type="entry name" value="Creatinase/prolidase N-terminal domain"/>
    <property type="match status" value="1"/>
</dbReference>
<keyword evidence="7" id="KW-0482">Metalloprotease</keyword>
<evidence type="ECO:0000256" key="15">
    <source>
        <dbReference type="ARBA" id="ARBA00048994"/>
    </source>
</evidence>
<keyword evidence="8" id="KW-0464">Manganese</keyword>
<keyword evidence="5" id="KW-0378">Hydrolase</keyword>
<reference evidence="18" key="1">
    <citation type="journal article" date="2023" name="Commun. Biol.">
        <title>Genome analysis of Parmales, the sister group of diatoms, reveals the evolutionary specialization of diatoms from phago-mixotrophs to photoautotrophs.</title>
        <authorList>
            <person name="Ban H."/>
            <person name="Sato S."/>
            <person name="Yoshikawa S."/>
            <person name="Yamada K."/>
            <person name="Nakamura Y."/>
            <person name="Ichinomiya M."/>
            <person name="Sato N."/>
            <person name="Blanc-Mathieu R."/>
            <person name="Endo H."/>
            <person name="Kuwata A."/>
            <person name="Ogata H."/>
        </authorList>
    </citation>
    <scope>NUCLEOTIDE SEQUENCE [LARGE SCALE GENOMIC DNA]</scope>
</reference>
<dbReference type="PANTHER" id="PTHR48480:SF2">
    <property type="entry name" value="PEPTIDASE D"/>
    <property type="match status" value="1"/>
</dbReference>
<evidence type="ECO:0000256" key="7">
    <source>
        <dbReference type="ARBA" id="ARBA00023049"/>
    </source>
</evidence>
<evidence type="ECO:0000256" key="12">
    <source>
        <dbReference type="ARBA" id="ARBA00044252"/>
    </source>
</evidence>
<dbReference type="EMBL" id="BRYA01000132">
    <property type="protein sequence ID" value="GMI40589.1"/>
    <property type="molecule type" value="Genomic_DNA"/>
</dbReference>
<dbReference type="PANTHER" id="PTHR48480">
    <property type="match status" value="1"/>
</dbReference>
<keyword evidence="3" id="KW-0645">Protease</keyword>
<comment type="caution">
    <text evidence="17">The sequence shown here is derived from an EMBL/GenBank/DDBJ whole genome shotgun (WGS) entry which is preliminary data.</text>
</comment>
<evidence type="ECO:0000256" key="13">
    <source>
        <dbReference type="ARBA" id="ARBA00044284"/>
    </source>
</evidence>
<dbReference type="OrthoDB" id="10261878at2759"/>
<keyword evidence="4" id="KW-0479">Metal-binding</keyword>
<dbReference type="GO" id="GO:0102009">
    <property type="term" value="F:proline dipeptidase activity"/>
    <property type="evidence" value="ECO:0007669"/>
    <property type="project" value="UniProtKB-EC"/>
</dbReference>
<protein>
    <recommendedName>
        <fullName evidence="11">Xaa-Pro dipeptidase</fullName>
        <ecNumber evidence="10">3.4.13.9</ecNumber>
    </recommendedName>
    <alternativeName>
        <fullName evidence="14">Imidodipeptidase</fullName>
    </alternativeName>
    <alternativeName>
        <fullName evidence="12">Peptidase D</fullName>
    </alternativeName>
    <alternativeName>
        <fullName evidence="13">Proline dipeptidase</fullName>
    </alternativeName>
</protein>
<dbReference type="Proteomes" id="UP001165065">
    <property type="component" value="Unassembled WGS sequence"/>
</dbReference>
<dbReference type="GO" id="GO:0030145">
    <property type="term" value="F:manganese ion binding"/>
    <property type="evidence" value="ECO:0007669"/>
    <property type="project" value="InterPro"/>
</dbReference>
<dbReference type="GO" id="GO:0006508">
    <property type="term" value="P:proteolysis"/>
    <property type="evidence" value="ECO:0007669"/>
    <property type="project" value="UniProtKB-KW"/>
</dbReference>
<evidence type="ECO:0000256" key="1">
    <source>
        <dbReference type="ARBA" id="ARBA00001936"/>
    </source>
</evidence>
<dbReference type="InterPro" id="IPR029149">
    <property type="entry name" value="Creatin/AminoP/Spt16_N"/>
</dbReference>
<dbReference type="InterPro" id="IPR036005">
    <property type="entry name" value="Creatinase/aminopeptidase-like"/>
</dbReference>
<dbReference type="SMART" id="SM01011">
    <property type="entry name" value="AMP_N"/>
    <property type="match status" value="1"/>
</dbReference>
<evidence type="ECO:0000256" key="8">
    <source>
        <dbReference type="ARBA" id="ARBA00023211"/>
    </source>
</evidence>
<dbReference type="GO" id="GO:0070006">
    <property type="term" value="F:metalloaminopeptidase activity"/>
    <property type="evidence" value="ECO:0007669"/>
    <property type="project" value="InterPro"/>
</dbReference>
<organism evidence="17 18">
    <name type="scientific">Triparma columacea</name>
    <dbReference type="NCBI Taxonomy" id="722753"/>
    <lineage>
        <taxon>Eukaryota</taxon>
        <taxon>Sar</taxon>
        <taxon>Stramenopiles</taxon>
        <taxon>Ochrophyta</taxon>
        <taxon>Bolidophyceae</taxon>
        <taxon>Parmales</taxon>
        <taxon>Triparmaceae</taxon>
        <taxon>Triparma</taxon>
    </lineage>
</organism>
<evidence type="ECO:0000256" key="11">
    <source>
        <dbReference type="ARBA" id="ARBA00044141"/>
    </source>
</evidence>
<keyword evidence="18" id="KW-1185">Reference proteome</keyword>
<evidence type="ECO:0000256" key="14">
    <source>
        <dbReference type="ARBA" id="ARBA00044351"/>
    </source>
</evidence>
<name>A0A9W7GD24_9STRA</name>
<evidence type="ECO:0000256" key="5">
    <source>
        <dbReference type="ARBA" id="ARBA00022801"/>
    </source>
</evidence>
<dbReference type="InterPro" id="IPR007865">
    <property type="entry name" value="Aminopep_P_N"/>
</dbReference>